<dbReference type="PANTHER" id="PTHR19212">
    <property type="entry name" value="LEUCINE RICH REPEAT IN FLII INTERACTING PROTEIN"/>
    <property type="match status" value="1"/>
</dbReference>
<dbReference type="RefSeq" id="XP_030066771.1">
    <property type="nucleotide sequence ID" value="XM_030210911.1"/>
</dbReference>
<keyword evidence="2 3" id="KW-0175">Coiled coil</keyword>
<dbReference type="AlphaFoldDB" id="A0A6P7YPX1"/>
<feature type="compositionally biased region" description="Basic and acidic residues" evidence="4">
    <location>
        <begin position="1163"/>
        <end position="1189"/>
    </location>
</feature>
<feature type="compositionally biased region" description="Basic and acidic residues" evidence="4">
    <location>
        <begin position="727"/>
        <end position="736"/>
    </location>
</feature>
<comment type="similarity">
    <text evidence="1">Belongs to the LRRFIP family.</text>
</comment>
<dbReference type="GeneID" id="115475164"/>
<dbReference type="PANTHER" id="PTHR19212:SF5">
    <property type="entry name" value="LEUCINE-RICH REPEAT FLIGHTLESS-INTERACTING PROTEIN 1"/>
    <property type="match status" value="1"/>
</dbReference>
<accession>A0A6P7YPX1</accession>
<dbReference type="GO" id="GO:0000981">
    <property type="term" value="F:DNA-binding transcription factor activity, RNA polymerase II-specific"/>
    <property type="evidence" value="ECO:0007669"/>
    <property type="project" value="TreeGrafter"/>
</dbReference>
<evidence type="ECO:0000256" key="1">
    <source>
        <dbReference type="ARBA" id="ARBA00008275"/>
    </source>
</evidence>
<evidence type="ECO:0000256" key="4">
    <source>
        <dbReference type="SAM" id="MobiDB-lite"/>
    </source>
</evidence>
<dbReference type="InParanoid" id="A0A6P7YPX1"/>
<feature type="compositionally biased region" description="Basic and acidic residues" evidence="4">
    <location>
        <begin position="1129"/>
        <end position="1140"/>
    </location>
</feature>
<dbReference type="KEGG" id="muo:115475164"/>
<dbReference type="InterPro" id="IPR019139">
    <property type="entry name" value="LRRFIP1/2"/>
</dbReference>
<dbReference type="GO" id="GO:0000978">
    <property type="term" value="F:RNA polymerase II cis-regulatory region sequence-specific DNA binding"/>
    <property type="evidence" value="ECO:0007669"/>
    <property type="project" value="TreeGrafter"/>
</dbReference>
<dbReference type="OrthoDB" id="10028421at2759"/>
<keyword evidence="5" id="KW-1185">Reference proteome</keyword>
<protein>
    <submittedName>
        <fullName evidence="6">Leucine-rich repeat flightless-interacting protein 1 isoform X1</fullName>
    </submittedName>
</protein>
<feature type="region of interest" description="Disordered" evidence="4">
    <location>
        <begin position="714"/>
        <end position="736"/>
    </location>
</feature>
<feature type="coiled-coil region" evidence="3">
    <location>
        <begin position="753"/>
        <end position="780"/>
    </location>
</feature>
<evidence type="ECO:0000313" key="6">
    <source>
        <dbReference type="RefSeq" id="XP_030066771.1"/>
    </source>
</evidence>
<reference evidence="6" key="1">
    <citation type="submission" date="2025-08" db="UniProtKB">
        <authorList>
            <consortium name="RefSeq"/>
        </authorList>
    </citation>
    <scope>IDENTIFICATION</scope>
</reference>
<evidence type="ECO:0000256" key="2">
    <source>
        <dbReference type="ARBA" id="ARBA00023054"/>
    </source>
</evidence>
<evidence type="ECO:0000313" key="5">
    <source>
        <dbReference type="Proteomes" id="UP000515156"/>
    </source>
</evidence>
<organism evidence="5 6">
    <name type="scientific">Microcaecilia unicolor</name>
    <dbReference type="NCBI Taxonomy" id="1415580"/>
    <lineage>
        <taxon>Eukaryota</taxon>
        <taxon>Metazoa</taxon>
        <taxon>Chordata</taxon>
        <taxon>Craniata</taxon>
        <taxon>Vertebrata</taxon>
        <taxon>Euteleostomi</taxon>
        <taxon>Amphibia</taxon>
        <taxon>Gymnophiona</taxon>
        <taxon>Siphonopidae</taxon>
        <taxon>Microcaecilia</taxon>
    </lineage>
</organism>
<feature type="region of interest" description="Disordered" evidence="4">
    <location>
        <begin position="1"/>
        <end position="22"/>
    </location>
</feature>
<evidence type="ECO:0000256" key="3">
    <source>
        <dbReference type="SAM" id="Coils"/>
    </source>
</evidence>
<feature type="region of interest" description="Disordered" evidence="4">
    <location>
        <begin position="1060"/>
        <end position="1189"/>
    </location>
</feature>
<dbReference type="Proteomes" id="UP000515156">
    <property type="component" value="Chromosome 7"/>
</dbReference>
<dbReference type="Pfam" id="PF09738">
    <property type="entry name" value="LRRFIP"/>
    <property type="match status" value="2"/>
</dbReference>
<feature type="coiled-coil region" evidence="3">
    <location>
        <begin position="214"/>
        <end position="366"/>
    </location>
</feature>
<dbReference type="Gene3D" id="1.20.5.4090">
    <property type="match status" value="1"/>
</dbReference>
<feature type="compositionally biased region" description="Basic and acidic residues" evidence="4">
    <location>
        <begin position="1076"/>
        <end position="1114"/>
    </location>
</feature>
<gene>
    <name evidence="6" type="primary">LRRFIP1</name>
</gene>
<proteinExistence type="inferred from homology"/>
<name>A0A6P7YPX1_9AMPH</name>
<dbReference type="CTD" id="9208"/>
<sequence>MATPGPGRKRQPHSRERLTAEDDALNQIAREAEARLAAKRAARAEAREIRMRELERQQKEIYQVQKKYYGLDTKWGDIEQWMEGNECYSQRSQRNALASNEDERISVGSRGSLRPSEYNCYFGSGSRASSRTSSVRASPVVEERSEKDFIEKGAHAVPSLSTVTLASLGGSSSRRGSGDTSISIDTEASIREMKDIIELKDQIEDVESRYVKGLKEIKDLLTETEEKYKKAMVSNAQLDNEKTNFMYQVDILKDILLELEEQLAESKRQYEEKSKELERQKYTHSVLQFQFNEVKEILQKREEVLLEMQQLQQEKEICVREISDLQETIEWKDKKIGALERQKEFFDCIRSERDDLRSEAATLKEQLKEHGIILNSEIAINGETSNKNDRHLEPSTKVNLEISPVLKSAEAVHPGRANEVKMKNESLEEVGKSEILQITENKECKEETETQEVVKAVTEQKTLHHDENAETKGTSGHDNDFIVTCANSRLEQIPGVSECVFSAKSHGINELVKSKFVPFHEEAECVCNITNEHYIVKHEISDAMQIQGNIIGQTWDHHKPKTQHETQTEIQSWGKMKQEGFMDKERECCNEEFQDALDFVVNSNKESTTDLLALGEDESNEGMGTKEIETYNNVKIKIKKCKNESIAENSDLETQQEECFDMACDKVECDKKRESSGIEEVQSWEVQNNSVEGLQGSEVDSGIISNEIRQKPTESEKTMLKCNSKYQTEESKEEQVRESMISPGDHSQKKHTKIQVQATIKNIKKKNKKKKNKKDIVETEITQTETSVKYQCSHDIKTSILENPDGDSVNNVLPMDEEEPNRGLSTQGNSEHIKLYFEDAEMYQKMNQGLKCSSPQAKFEKGKQNLTIEIEQAEIDCTTMVHSREVAEQSFNADEKRNLVLQESGKQLLQLSQIVANVKATELDSQFLESTEESDQAATQVKKKEEISVAETKIKKEQDRKRNKEIIDNRQLDNENKSKKIETENGLLAVKTVTRQIKQNAEGPEETILSDMDIDKMETQGEEIVEDDGEAFGFDNETNQVEENSEKHYVDKANIKEFEKAKEQKSQVDDGDSMEIEEKYQSKENKIENEDILNKDKVTQQIEAEKSEGAEHFQADMYQSYHGLDFETEEKTNDDNRTEETSVNVTKKLGDAHEDVAQSQSEEDVRKDEIVDKGSRKGKGKNKEDCLVA</sequence>